<name>L7LNV1_9ACTN</name>
<reference evidence="1 2" key="1">
    <citation type="submission" date="2012-12" db="EMBL/GenBank/DDBJ databases">
        <title>Whole genome shotgun sequence of Gordonia sihwensis NBRC 108236.</title>
        <authorList>
            <person name="Yoshida I."/>
            <person name="Hosoyama A."/>
            <person name="Tsuchikane K."/>
            <person name="Ando Y."/>
            <person name="Baba S."/>
            <person name="Ohji S."/>
            <person name="Hamada M."/>
            <person name="Tamura T."/>
            <person name="Yamazoe A."/>
            <person name="Yamazaki S."/>
            <person name="Fujita N."/>
        </authorList>
    </citation>
    <scope>NUCLEOTIDE SEQUENCE [LARGE SCALE GENOMIC DNA]</scope>
    <source>
        <strain evidence="1 2">NBRC 108236</strain>
    </source>
</reference>
<accession>L7LNV1</accession>
<dbReference type="AlphaFoldDB" id="L7LNV1"/>
<evidence type="ECO:0000313" key="2">
    <source>
        <dbReference type="Proteomes" id="UP000035083"/>
    </source>
</evidence>
<sequence>MDAKRAHAGADAAASVRRTRRFQLRVTDAEHAALRAAMAGAGRAELATWARLVLLREARSPRDACTEAATPAHATDSVEVFELRRAVRELVRVGVNLNQCTRALNTPGGDPQGEWARWLERHADTIDAHADAVRNAVEALTNAERA</sequence>
<evidence type="ECO:0008006" key="3">
    <source>
        <dbReference type="Google" id="ProtNLM"/>
    </source>
</evidence>
<dbReference type="Pfam" id="PF21983">
    <property type="entry name" value="NikA-like"/>
    <property type="match status" value="1"/>
</dbReference>
<keyword evidence="2" id="KW-1185">Reference proteome</keyword>
<evidence type="ECO:0000313" key="1">
    <source>
        <dbReference type="EMBL" id="GAC62401.1"/>
    </source>
</evidence>
<gene>
    <name evidence="1" type="ORF">GSI01S_34_00130</name>
</gene>
<dbReference type="Proteomes" id="UP000035083">
    <property type="component" value="Unassembled WGS sequence"/>
</dbReference>
<comment type="caution">
    <text evidence="1">The sequence shown here is derived from an EMBL/GenBank/DDBJ whole genome shotgun (WGS) entry which is preliminary data.</text>
</comment>
<organism evidence="1 2">
    <name type="scientific">Gordonia sihwensis NBRC 108236</name>
    <dbReference type="NCBI Taxonomy" id="1223544"/>
    <lineage>
        <taxon>Bacteria</taxon>
        <taxon>Bacillati</taxon>
        <taxon>Actinomycetota</taxon>
        <taxon>Actinomycetes</taxon>
        <taxon>Mycobacteriales</taxon>
        <taxon>Gordoniaceae</taxon>
        <taxon>Gordonia</taxon>
    </lineage>
</organism>
<protein>
    <recommendedName>
        <fullName evidence="3">Bacterial mobilisation domain-containing protein</fullName>
    </recommendedName>
</protein>
<dbReference type="EMBL" id="BANU01000034">
    <property type="protein sequence ID" value="GAC62401.1"/>
    <property type="molecule type" value="Genomic_DNA"/>
</dbReference>
<dbReference type="InterPro" id="IPR053842">
    <property type="entry name" value="NikA-like"/>
</dbReference>
<proteinExistence type="predicted"/>